<accession>A0A922HY25</accession>
<evidence type="ECO:0000256" key="1">
    <source>
        <dbReference type="SAM" id="Phobius"/>
    </source>
</evidence>
<reference evidence="2" key="2">
    <citation type="journal article" date="2022" name="Res Sq">
        <title>Comparative Genomics Reveals Insights into the Divergent Evolution of Astigmatic Mites and Household Pest Adaptations.</title>
        <authorList>
            <person name="Xiong Q."/>
            <person name="Wan A.T.-Y."/>
            <person name="Liu X.-Y."/>
            <person name="Fung C.S.-H."/>
            <person name="Xiao X."/>
            <person name="Malainual N."/>
            <person name="Hou J."/>
            <person name="Wang L."/>
            <person name="Wang M."/>
            <person name="Yang K."/>
            <person name="Cui Y."/>
            <person name="Leung E."/>
            <person name="Nong W."/>
            <person name="Shin S.-K."/>
            <person name="Au S."/>
            <person name="Jeong K.Y."/>
            <person name="Chew F.T."/>
            <person name="Hui J."/>
            <person name="Leung T.F."/>
            <person name="Tungtrongchitr A."/>
            <person name="Zhong N."/>
            <person name="Liu Z."/>
            <person name="Tsui S."/>
        </authorList>
    </citation>
    <scope>NUCLEOTIDE SEQUENCE</scope>
    <source>
        <strain evidence="2">Derf</strain>
        <tissue evidence="2">Whole organism</tissue>
    </source>
</reference>
<organism evidence="2 3">
    <name type="scientific">Dermatophagoides farinae</name>
    <name type="common">American house dust mite</name>
    <dbReference type="NCBI Taxonomy" id="6954"/>
    <lineage>
        <taxon>Eukaryota</taxon>
        <taxon>Metazoa</taxon>
        <taxon>Ecdysozoa</taxon>
        <taxon>Arthropoda</taxon>
        <taxon>Chelicerata</taxon>
        <taxon>Arachnida</taxon>
        <taxon>Acari</taxon>
        <taxon>Acariformes</taxon>
        <taxon>Sarcoptiformes</taxon>
        <taxon>Astigmata</taxon>
        <taxon>Psoroptidia</taxon>
        <taxon>Analgoidea</taxon>
        <taxon>Pyroglyphidae</taxon>
        <taxon>Dermatophagoidinae</taxon>
        <taxon>Dermatophagoides</taxon>
    </lineage>
</organism>
<keyword evidence="1" id="KW-1133">Transmembrane helix</keyword>
<feature type="transmembrane region" description="Helical" evidence="1">
    <location>
        <begin position="27"/>
        <end position="47"/>
    </location>
</feature>
<sequence>MPTNQCLIVSGTMKDGRYGLYRVRLNFFAVALLTHLNTMLCLTSVILHGGNILRICNVSQNLALRTLNLLCSQADGQLKT</sequence>
<gene>
    <name evidence="2" type="ORF">DERF_006928</name>
</gene>
<comment type="caution">
    <text evidence="2">The sequence shown here is derived from an EMBL/GenBank/DDBJ whole genome shotgun (WGS) entry which is preliminary data.</text>
</comment>
<evidence type="ECO:0000313" key="2">
    <source>
        <dbReference type="EMBL" id="KAH9516168.1"/>
    </source>
</evidence>
<dbReference type="Proteomes" id="UP000790347">
    <property type="component" value="Unassembled WGS sequence"/>
</dbReference>
<keyword evidence="1" id="KW-0812">Transmembrane</keyword>
<dbReference type="EMBL" id="ASGP02000003">
    <property type="protein sequence ID" value="KAH9516168.1"/>
    <property type="molecule type" value="Genomic_DNA"/>
</dbReference>
<dbReference type="AlphaFoldDB" id="A0A922HY25"/>
<proteinExistence type="predicted"/>
<reference evidence="2" key="1">
    <citation type="submission" date="2013-05" db="EMBL/GenBank/DDBJ databases">
        <authorList>
            <person name="Yim A.K.Y."/>
            <person name="Chan T.F."/>
            <person name="Ji K.M."/>
            <person name="Liu X.Y."/>
            <person name="Zhou J.W."/>
            <person name="Li R.Q."/>
            <person name="Yang K.Y."/>
            <person name="Li J."/>
            <person name="Li M."/>
            <person name="Law P.T.W."/>
            <person name="Wu Y.L."/>
            <person name="Cai Z.L."/>
            <person name="Qin H."/>
            <person name="Bao Y."/>
            <person name="Leung R.K.K."/>
            <person name="Ng P.K.S."/>
            <person name="Zou J."/>
            <person name="Zhong X.J."/>
            <person name="Ran P.X."/>
            <person name="Zhong N.S."/>
            <person name="Liu Z.G."/>
            <person name="Tsui S.K.W."/>
        </authorList>
    </citation>
    <scope>NUCLEOTIDE SEQUENCE</scope>
    <source>
        <strain evidence="2">Derf</strain>
        <tissue evidence="2">Whole organism</tissue>
    </source>
</reference>
<evidence type="ECO:0000313" key="3">
    <source>
        <dbReference type="Proteomes" id="UP000790347"/>
    </source>
</evidence>
<keyword evidence="3" id="KW-1185">Reference proteome</keyword>
<protein>
    <submittedName>
        <fullName evidence="2">Uncharacterized protein</fullName>
    </submittedName>
</protein>
<name>A0A922HY25_DERFA</name>
<keyword evidence="1" id="KW-0472">Membrane</keyword>